<sequence>MQCPLSNPTVHITAHDAKGKSVVHSSQKAPVNAFPSHQAILRTLYTTSTFPANLNNEDIEKHQAVVASGELGIVKPNGTVCRYVDFAPGNSGMMHRTQSLDYGIVLEGAVLMQLDNGTETPLRPGDLAVQRGTMHSWKNASETEWARMLFLLQDCEPVLVGGKKFKEDLGAGAKIFPSSGNDGD</sequence>
<dbReference type="PANTHER" id="PTHR36156:SF2">
    <property type="entry name" value="CUPIN TYPE-2 DOMAIN-CONTAINING PROTEIN"/>
    <property type="match status" value="1"/>
</dbReference>
<dbReference type="SUPFAM" id="SSF51182">
    <property type="entry name" value="RmlC-like cupins"/>
    <property type="match status" value="1"/>
</dbReference>
<dbReference type="AlphaFoldDB" id="A0A9P4NNB7"/>
<organism evidence="2 3">
    <name type="scientific">Tothia fuscella</name>
    <dbReference type="NCBI Taxonomy" id="1048955"/>
    <lineage>
        <taxon>Eukaryota</taxon>
        <taxon>Fungi</taxon>
        <taxon>Dikarya</taxon>
        <taxon>Ascomycota</taxon>
        <taxon>Pezizomycotina</taxon>
        <taxon>Dothideomycetes</taxon>
        <taxon>Pleosporomycetidae</taxon>
        <taxon>Venturiales</taxon>
        <taxon>Cylindrosympodiaceae</taxon>
        <taxon>Tothia</taxon>
    </lineage>
</organism>
<dbReference type="EMBL" id="MU007055">
    <property type="protein sequence ID" value="KAF2428305.1"/>
    <property type="molecule type" value="Genomic_DNA"/>
</dbReference>
<dbReference type="InterPro" id="IPR013096">
    <property type="entry name" value="Cupin_2"/>
</dbReference>
<dbReference type="PANTHER" id="PTHR36156">
    <property type="entry name" value="SLR2101 PROTEIN"/>
    <property type="match status" value="1"/>
</dbReference>
<accession>A0A9P4NNB7</accession>
<dbReference type="Proteomes" id="UP000800235">
    <property type="component" value="Unassembled WGS sequence"/>
</dbReference>
<keyword evidence="3" id="KW-1185">Reference proteome</keyword>
<dbReference type="InterPro" id="IPR014710">
    <property type="entry name" value="RmlC-like_jellyroll"/>
</dbReference>
<gene>
    <name evidence="2" type="ORF">EJ08DRAFT_592357</name>
</gene>
<dbReference type="InterPro" id="IPR047142">
    <property type="entry name" value="OryJ/VirC-like"/>
</dbReference>
<dbReference type="Gene3D" id="2.60.120.10">
    <property type="entry name" value="Jelly Rolls"/>
    <property type="match status" value="1"/>
</dbReference>
<evidence type="ECO:0000313" key="3">
    <source>
        <dbReference type="Proteomes" id="UP000800235"/>
    </source>
</evidence>
<feature type="domain" description="Cupin type-2" evidence="1">
    <location>
        <begin position="83"/>
        <end position="149"/>
    </location>
</feature>
<dbReference type="Pfam" id="PF07883">
    <property type="entry name" value="Cupin_2"/>
    <property type="match status" value="1"/>
</dbReference>
<dbReference type="InterPro" id="IPR011051">
    <property type="entry name" value="RmlC_Cupin_sf"/>
</dbReference>
<dbReference type="OrthoDB" id="5840532at2759"/>
<protein>
    <recommendedName>
        <fullName evidence="1">Cupin type-2 domain-containing protein</fullName>
    </recommendedName>
</protein>
<dbReference type="CDD" id="cd02231">
    <property type="entry name" value="cupin_BLL6423-like"/>
    <property type="match status" value="1"/>
</dbReference>
<comment type="caution">
    <text evidence="2">The sequence shown here is derived from an EMBL/GenBank/DDBJ whole genome shotgun (WGS) entry which is preliminary data.</text>
</comment>
<evidence type="ECO:0000259" key="1">
    <source>
        <dbReference type="Pfam" id="PF07883"/>
    </source>
</evidence>
<reference evidence="2" key="1">
    <citation type="journal article" date="2020" name="Stud. Mycol.">
        <title>101 Dothideomycetes genomes: a test case for predicting lifestyles and emergence of pathogens.</title>
        <authorList>
            <person name="Haridas S."/>
            <person name="Albert R."/>
            <person name="Binder M."/>
            <person name="Bloem J."/>
            <person name="Labutti K."/>
            <person name="Salamov A."/>
            <person name="Andreopoulos B."/>
            <person name="Baker S."/>
            <person name="Barry K."/>
            <person name="Bills G."/>
            <person name="Bluhm B."/>
            <person name="Cannon C."/>
            <person name="Castanera R."/>
            <person name="Culley D."/>
            <person name="Daum C."/>
            <person name="Ezra D."/>
            <person name="Gonzalez J."/>
            <person name="Henrissat B."/>
            <person name="Kuo A."/>
            <person name="Liang C."/>
            <person name="Lipzen A."/>
            <person name="Lutzoni F."/>
            <person name="Magnuson J."/>
            <person name="Mondo S."/>
            <person name="Nolan M."/>
            <person name="Ohm R."/>
            <person name="Pangilinan J."/>
            <person name="Park H.-J."/>
            <person name="Ramirez L."/>
            <person name="Alfaro M."/>
            <person name="Sun H."/>
            <person name="Tritt A."/>
            <person name="Yoshinaga Y."/>
            <person name="Zwiers L.-H."/>
            <person name="Turgeon B."/>
            <person name="Goodwin S."/>
            <person name="Spatafora J."/>
            <person name="Crous P."/>
            <person name="Grigoriev I."/>
        </authorList>
    </citation>
    <scope>NUCLEOTIDE SEQUENCE</scope>
    <source>
        <strain evidence="2">CBS 130266</strain>
    </source>
</reference>
<proteinExistence type="predicted"/>
<name>A0A9P4NNB7_9PEZI</name>
<evidence type="ECO:0000313" key="2">
    <source>
        <dbReference type="EMBL" id="KAF2428305.1"/>
    </source>
</evidence>